<name>A0A1G4XCH2_9ACTN</name>
<keyword evidence="2" id="KW-1185">Reference proteome</keyword>
<organism evidence="1 2">
    <name type="scientific">Klenkia marina</name>
    <dbReference type="NCBI Taxonomy" id="1960309"/>
    <lineage>
        <taxon>Bacteria</taxon>
        <taxon>Bacillati</taxon>
        <taxon>Actinomycetota</taxon>
        <taxon>Actinomycetes</taxon>
        <taxon>Geodermatophilales</taxon>
        <taxon>Geodermatophilaceae</taxon>
        <taxon>Klenkia</taxon>
    </lineage>
</organism>
<evidence type="ECO:0000313" key="1">
    <source>
        <dbReference type="EMBL" id="SCX38872.1"/>
    </source>
</evidence>
<evidence type="ECO:0000313" key="2">
    <source>
        <dbReference type="Proteomes" id="UP000198981"/>
    </source>
</evidence>
<dbReference type="Proteomes" id="UP000198981">
    <property type="component" value="Unassembled WGS sequence"/>
</dbReference>
<dbReference type="STRING" id="1960309.SAMN03159343_0526"/>
<reference evidence="2" key="1">
    <citation type="submission" date="2016-10" db="EMBL/GenBank/DDBJ databases">
        <authorList>
            <person name="Varghese N."/>
            <person name="Submissions S."/>
        </authorList>
    </citation>
    <scope>NUCLEOTIDE SEQUENCE [LARGE SCALE GENOMIC DNA]</scope>
    <source>
        <strain evidence="2">DSM 45722</strain>
    </source>
</reference>
<sequence length="119" mass="12827">MGLRSDEQAADGPDEGAGGGVVRVVLHVAARRPAPPGARRARVYTLSGTVYDLDPATMTATRHRRADGATLRRDGEGLDLWTWPAMTVGRPLQLLLSVREDTGDPTIRLSTPVTVIEDR</sequence>
<dbReference type="EMBL" id="FMUH01000001">
    <property type="protein sequence ID" value="SCX38872.1"/>
    <property type="molecule type" value="Genomic_DNA"/>
</dbReference>
<dbReference type="AlphaFoldDB" id="A0A1G4XCH2"/>
<accession>A0A1G4XCH2</accession>
<protein>
    <submittedName>
        <fullName evidence="1">Uncharacterized protein</fullName>
    </submittedName>
</protein>
<proteinExistence type="predicted"/>
<gene>
    <name evidence="1" type="ORF">SAMN03159343_0526</name>
</gene>
<dbReference type="RefSeq" id="WP_092799365.1">
    <property type="nucleotide sequence ID" value="NZ_FMUH01000001.1"/>
</dbReference>